<dbReference type="RefSeq" id="WP_120572692.1">
    <property type="nucleotide sequence ID" value="NZ_CP024087.1"/>
</dbReference>
<evidence type="ECO:0000313" key="1">
    <source>
        <dbReference type="EMBL" id="AYF31082.1"/>
    </source>
</evidence>
<proteinExistence type="predicted"/>
<reference evidence="1 2" key="1">
    <citation type="submission" date="2017-10" db="EMBL/GenBank/DDBJ databases">
        <title>Integration of genomic and chemical information greatly accelerates assignment of the full stereostructure of myelolactone, a potent inhibitor of myeloma from a marine-derived Micromonospora.</title>
        <authorList>
            <person name="Kim M.C."/>
            <person name="Machado H."/>
            <person name="Jensen P.R."/>
            <person name="Fenical W."/>
        </authorList>
    </citation>
    <scope>NUCLEOTIDE SEQUENCE [LARGE SCALE GENOMIC DNA]</scope>
    <source>
        <strain evidence="1 2">CNY-010</strain>
    </source>
</reference>
<dbReference type="Proteomes" id="UP000267804">
    <property type="component" value="Chromosome"/>
</dbReference>
<name>A0A386WT01_9ACTN</name>
<gene>
    <name evidence="1" type="ORF">CSH63_27315</name>
</gene>
<evidence type="ECO:0000313" key="2">
    <source>
        <dbReference type="Proteomes" id="UP000267804"/>
    </source>
</evidence>
<accession>A0A386WT01</accession>
<sequence>MSRAEPLLLRVPADTARALASDVLVPELAAVLLAAWAQRTDERPGQPAAAAAAAELVDDLYHRAGAAGAAHLARAVLNWLAGRCVVEAAPHLDQSPALALIAAERIRHLEGKGYDANHDDQYRDGELAGMALWYADDESSAIDWPGGLDDLPARGGRLQDLVRAGSLLAAEIDRLLRERHR</sequence>
<dbReference type="EMBL" id="CP024087">
    <property type="protein sequence ID" value="AYF31082.1"/>
    <property type="molecule type" value="Genomic_DNA"/>
</dbReference>
<protein>
    <submittedName>
        <fullName evidence="1">Uncharacterized protein</fullName>
    </submittedName>
</protein>
<dbReference type="AlphaFoldDB" id="A0A386WT01"/>
<organism evidence="1 2">
    <name type="scientific">Micromonospora tulbaghiae</name>
    <dbReference type="NCBI Taxonomy" id="479978"/>
    <lineage>
        <taxon>Bacteria</taxon>
        <taxon>Bacillati</taxon>
        <taxon>Actinomycetota</taxon>
        <taxon>Actinomycetes</taxon>
        <taxon>Micromonosporales</taxon>
        <taxon>Micromonosporaceae</taxon>
        <taxon>Micromonospora</taxon>
    </lineage>
</organism>
<dbReference type="KEGG" id="mtua:CSH63_27315"/>